<dbReference type="AlphaFoldDB" id="A0A1G8HHG9"/>
<evidence type="ECO:0000313" key="3">
    <source>
        <dbReference type="Proteomes" id="UP000183255"/>
    </source>
</evidence>
<dbReference type="EMBL" id="FNDZ01000001">
    <property type="protein sequence ID" value="SDI06098.1"/>
    <property type="molecule type" value="Genomic_DNA"/>
</dbReference>
<dbReference type="PROSITE" id="PS51257">
    <property type="entry name" value="PROKAR_LIPOPROTEIN"/>
    <property type="match status" value="1"/>
</dbReference>
<name>A0A1G8HHG9_9CLOT</name>
<dbReference type="RefSeq" id="WP_031573856.1">
    <property type="nucleotide sequence ID" value="NZ_FNDZ01000001.1"/>
</dbReference>
<organism evidence="2 3">
    <name type="scientific">Proteiniclasticum ruminis</name>
    <dbReference type="NCBI Taxonomy" id="398199"/>
    <lineage>
        <taxon>Bacteria</taxon>
        <taxon>Bacillati</taxon>
        <taxon>Bacillota</taxon>
        <taxon>Clostridia</taxon>
        <taxon>Eubacteriales</taxon>
        <taxon>Clostridiaceae</taxon>
        <taxon>Proteiniclasticum</taxon>
    </lineage>
</organism>
<protein>
    <recommendedName>
        <fullName evidence="4">Lipoprotein</fullName>
    </recommendedName>
</protein>
<evidence type="ECO:0000313" key="2">
    <source>
        <dbReference type="EMBL" id="SDI06098.1"/>
    </source>
</evidence>
<dbReference type="Proteomes" id="UP000183255">
    <property type="component" value="Unassembled WGS sequence"/>
</dbReference>
<proteinExistence type="predicted"/>
<accession>A0A1G8HHG9</accession>
<evidence type="ECO:0008006" key="4">
    <source>
        <dbReference type="Google" id="ProtNLM"/>
    </source>
</evidence>
<gene>
    <name evidence="2" type="ORF">SAMN05421804_101585</name>
</gene>
<evidence type="ECO:0000256" key="1">
    <source>
        <dbReference type="SAM" id="SignalP"/>
    </source>
</evidence>
<reference evidence="2 3" key="1">
    <citation type="submission" date="2016-10" db="EMBL/GenBank/DDBJ databases">
        <authorList>
            <person name="de Groot N.N."/>
        </authorList>
    </citation>
    <scope>NUCLEOTIDE SEQUENCE [LARGE SCALE GENOMIC DNA]</scope>
    <source>
        <strain evidence="2 3">CGMCC 1.5058</strain>
    </source>
</reference>
<feature type="signal peptide" evidence="1">
    <location>
        <begin position="1"/>
        <end position="18"/>
    </location>
</feature>
<feature type="chain" id="PRO_5038817497" description="Lipoprotein" evidence="1">
    <location>
        <begin position="19"/>
        <end position="155"/>
    </location>
</feature>
<sequence length="155" mass="17868">MKKIIQLMLLCLSLFLFSACSGQNPDDFYGTYRFKKAVYLSQLSSSMLEVFDSTMDGAEVTIEKNQFKILSKEFLVELPDPQYISVEKVDDELFELSEITFPLDQLEGIYAVHEASGEKTSWWIYHTDTQLWIGETIPTPAGNKDHIMTIFEFEK</sequence>
<keyword evidence="1" id="KW-0732">Signal</keyword>